<name>A0A4R2TEW0_9FIRM</name>
<dbReference type="OrthoDB" id="2467126at2"/>
<keyword evidence="2" id="KW-1185">Reference proteome</keyword>
<dbReference type="RefSeq" id="WP_132849883.1">
    <property type="nucleotide sequence ID" value="NZ_CP058648.1"/>
</dbReference>
<dbReference type="AlphaFoldDB" id="A0A4R2TEW0"/>
<comment type="caution">
    <text evidence="1">The sequence shown here is derived from an EMBL/GenBank/DDBJ whole genome shotgun (WGS) entry which is preliminary data.</text>
</comment>
<gene>
    <name evidence="1" type="ORF">EDD79_10863</name>
</gene>
<reference evidence="1 2" key="1">
    <citation type="submission" date="2019-03" db="EMBL/GenBank/DDBJ databases">
        <title>Genomic Encyclopedia of Type Strains, Phase IV (KMG-IV): sequencing the most valuable type-strain genomes for metagenomic binning, comparative biology and taxonomic classification.</title>
        <authorList>
            <person name="Goeker M."/>
        </authorList>
    </citation>
    <scope>NUCLEOTIDE SEQUENCE [LARGE SCALE GENOMIC DNA]</scope>
    <source>
        <strain evidence="1 2">DSM 100013</strain>
    </source>
</reference>
<evidence type="ECO:0000313" key="2">
    <source>
        <dbReference type="Proteomes" id="UP000295504"/>
    </source>
</evidence>
<evidence type="ECO:0000313" key="1">
    <source>
        <dbReference type="EMBL" id="TCP93242.1"/>
    </source>
</evidence>
<proteinExistence type="predicted"/>
<dbReference type="Proteomes" id="UP000295504">
    <property type="component" value="Unassembled WGS sequence"/>
</dbReference>
<protein>
    <submittedName>
        <fullName evidence="1">Uncharacterized protein</fullName>
    </submittedName>
</protein>
<organism evidence="1 2">
    <name type="scientific">Serpentinicella alkaliphila</name>
    <dbReference type="NCBI Taxonomy" id="1734049"/>
    <lineage>
        <taxon>Bacteria</taxon>
        <taxon>Bacillati</taxon>
        <taxon>Bacillota</taxon>
        <taxon>Clostridia</taxon>
        <taxon>Peptostreptococcales</taxon>
        <taxon>Natronincolaceae</taxon>
        <taxon>Serpentinicella</taxon>
    </lineage>
</organism>
<accession>A0A4R2TEW0</accession>
<dbReference type="EMBL" id="SLYC01000086">
    <property type="protein sequence ID" value="TCP93242.1"/>
    <property type="molecule type" value="Genomic_DNA"/>
</dbReference>
<sequence>MCLMLYAVLPNKLSELPQSAKSPYLSISEINLSNDLYNISSLFPDKQLYFIGTEEGCSCKFSIPKGLKDSDYESLPKDLITEIIESSKKDIQRMNDLRMFCEDLISQTVDNKIELYGYWIGEELKLSDPVLYNIQSLFNPENFYMEDKYYILSRN</sequence>